<organism evidence="2 3">
    <name type="scientific">Ophiobolus disseminans</name>
    <dbReference type="NCBI Taxonomy" id="1469910"/>
    <lineage>
        <taxon>Eukaryota</taxon>
        <taxon>Fungi</taxon>
        <taxon>Dikarya</taxon>
        <taxon>Ascomycota</taxon>
        <taxon>Pezizomycotina</taxon>
        <taxon>Dothideomycetes</taxon>
        <taxon>Pleosporomycetidae</taxon>
        <taxon>Pleosporales</taxon>
        <taxon>Pleosporineae</taxon>
        <taxon>Phaeosphaeriaceae</taxon>
        <taxon>Ophiobolus</taxon>
    </lineage>
</organism>
<gene>
    <name evidence="2" type="ORF">CC86DRAFT_412164</name>
</gene>
<evidence type="ECO:0000313" key="2">
    <source>
        <dbReference type="EMBL" id="KAF2820286.1"/>
    </source>
</evidence>
<dbReference type="AlphaFoldDB" id="A0A6A6ZH35"/>
<feature type="region of interest" description="Disordered" evidence="1">
    <location>
        <begin position="9"/>
        <end position="79"/>
    </location>
</feature>
<evidence type="ECO:0000256" key="1">
    <source>
        <dbReference type="SAM" id="MobiDB-lite"/>
    </source>
</evidence>
<name>A0A6A6ZH35_9PLEO</name>
<evidence type="ECO:0000313" key="3">
    <source>
        <dbReference type="Proteomes" id="UP000799424"/>
    </source>
</evidence>
<dbReference type="EMBL" id="MU006241">
    <property type="protein sequence ID" value="KAF2820286.1"/>
    <property type="molecule type" value="Genomic_DNA"/>
</dbReference>
<dbReference type="OrthoDB" id="3669832at2759"/>
<feature type="compositionally biased region" description="Pro residues" evidence="1">
    <location>
        <begin position="156"/>
        <end position="171"/>
    </location>
</feature>
<reference evidence="2" key="1">
    <citation type="journal article" date="2020" name="Stud. Mycol.">
        <title>101 Dothideomycetes genomes: a test case for predicting lifestyles and emergence of pathogens.</title>
        <authorList>
            <person name="Haridas S."/>
            <person name="Albert R."/>
            <person name="Binder M."/>
            <person name="Bloem J."/>
            <person name="Labutti K."/>
            <person name="Salamov A."/>
            <person name="Andreopoulos B."/>
            <person name="Baker S."/>
            <person name="Barry K."/>
            <person name="Bills G."/>
            <person name="Bluhm B."/>
            <person name="Cannon C."/>
            <person name="Castanera R."/>
            <person name="Culley D."/>
            <person name="Daum C."/>
            <person name="Ezra D."/>
            <person name="Gonzalez J."/>
            <person name="Henrissat B."/>
            <person name="Kuo A."/>
            <person name="Liang C."/>
            <person name="Lipzen A."/>
            <person name="Lutzoni F."/>
            <person name="Magnuson J."/>
            <person name="Mondo S."/>
            <person name="Nolan M."/>
            <person name="Ohm R."/>
            <person name="Pangilinan J."/>
            <person name="Park H.-J."/>
            <person name="Ramirez L."/>
            <person name="Alfaro M."/>
            <person name="Sun H."/>
            <person name="Tritt A."/>
            <person name="Yoshinaga Y."/>
            <person name="Zwiers L.-H."/>
            <person name="Turgeon B."/>
            <person name="Goodwin S."/>
            <person name="Spatafora J."/>
            <person name="Crous P."/>
            <person name="Grigoriev I."/>
        </authorList>
    </citation>
    <scope>NUCLEOTIDE SEQUENCE</scope>
    <source>
        <strain evidence="2">CBS 113818</strain>
    </source>
</reference>
<dbReference type="Proteomes" id="UP000799424">
    <property type="component" value="Unassembled WGS sequence"/>
</dbReference>
<accession>A0A6A6ZH35</accession>
<sequence length="588" mass="66788">MTTINYFAFAPAPTLSATPHPRSLSHPHPRLRPRSSRDPRPPRSRPIKPSIRPTVLDEDDDYSGTVVESGHDPEDTHQGIKRRIWRIELDRDGSYKESRKSPRIEEDLGRGQCAPLWVINYDKSTTCFGLLTPPSSPQGQETVLHTPSKPSRSSPPQGPPSAQTPPSPVSPPSSYCGHAIHPGYKTEYKGWRCPHCRLVYSITQLRAATDRILEHGCSDRWLATCTDRVDYDDWVASTKGGMKRHQTNLHWDEFGNDTSYRHCKKRLHNLLSELDYLWCRQLMWEQELLSSDRTHGDRVRYIIAGLRKRSALAALADVEKGVAMGFFTRVEEAGAVYMHKRGRELEIARDPEYPDDESMSVRTHSFNRKTLAQMKFVHASDIPLHTGAAAPYAHIISPSKPKTARRPGLQVAFNDEVKVCVDSDIDVLRKHATVAAVLEPAPFTAEKPDLYKEPKLDYVIHQIKHEDGPARYKGSFFRDKTNYQPGRWAVSTGSEPVDTSGSKVQDDDYDAYNQAMLQEAREMRDPDVTAGDQDTFFGFLRVIKWPNPERGTLALVEKGYQADTVKLPFKKMRQTLSKMLEVSMDWCW</sequence>
<feature type="compositionally biased region" description="Basic and acidic residues" evidence="1">
    <location>
        <begin position="69"/>
        <end position="78"/>
    </location>
</feature>
<feature type="region of interest" description="Disordered" evidence="1">
    <location>
        <begin position="130"/>
        <end position="174"/>
    </location>
</feature>
<proteinExistence type="predicted"/>
<feature type="compositionally biased region" description="Basic residues" evidence="1">
    <location>
        <begin position="23"/>
        <end position="34"/>
    </location>
</feature>
<protein>
    <submittedName>
        <fullName evidence="2">Uncharacterized protein</fullName>
    </submittedName>
</protein>
<keyword evidence="3" id="KW-1185">Reference proteome</keyword>